<evidence type="ECO:0000256" key="5">
    <source>
        <dbReference type="ARBA" id="ARBA00022466"/>
    </source>
</evidence>
<dbReference type="GO" id="GO:0015097">
    <property type="term" value="F:mercury ion transmembrane transporter activity"/>
    <property type="evidence" value="ECO:0007669"/>
    <property type="project" value="InterPro"/>
</dbReference>
<evidence type="ECO:0000256" key="14">
    <source>
        <dbReference type="ARBA" id="ARBA00045720"/>
    </source>
</evidence>
<evidence type="ECO:0000313" key="17">
    <source>
        <dbReference type="Proteomes" id="UP000197468"/>
    </source>
</evidence>
<comment type="caution">
    <text evidence="16">The sequence shown here is derived from an EMBL/GenBank/DDBJ whole genome shotgun (WGS) entry which is preliminary data.</text>
</comment>
<dbReference type="Proteomes" id="UP000197468">
    <property type="component" value="Unassembled WGS sequence"/>
</dbReference>
<comment type="similarity">
    <text evidence="2">Belongs to the MerT family.</text>
</comment>
<dbReference type="AlphaFoldDB" id="A0A246JEX3"/>
<evidence type="ECO:0000256" key="7">
    <source>
        <dbReference type="ARBA" id="ARBA00022519"/>
    </source>
</evidence>
<feature type="transmembrane region" description="Helical" evidence="15">
    <location>
        <begin position="91"/>
        <end position="111"/>
    </location>
</feature>
<sequence>MQDRSNLSLAASVAAGLGASVCCVLPLVLVMAGLGGSWLATLKVLEPFRPIFVAVAVLALFFAYRGIFRTAEVCEPDRACADPRVQRRRKWIFLGVATLVAGLLTFPYYAVLFF</sequence>
<keyword evidence="9" id="KW-0479">Metal-binding</keyword>
<proteinExistence type="inferred from homology"/>
<accession>A0A246JEX3</accession>
<evidence type="ECO:0000256" key="3">
    <source>
        <dbReference type="ARBA" id="ARBA00017053"/>
    </source>
</evidence>
<evidence type="ECO:0000256" key="15">
    <source>
        <dbReference type="SAM" id="Phobius"/>
    </source>
</evidence>
<feature type="transmembrane region" description="Helical" evidence="15">
    <location>
        <begin position="51"/>
        <end position="68"/>
    </location>
</feature>
<evidence type="ECO:0000313" key="16">
    <source>
        <dbReference type="EMBL" id="OWQ91162.1"/>
    </source>
</evidence>
<evidence type="ECO:0000256" key="8">
    <source>
        <dbReference type="ARBA" id="ARBA00022692"/>
    </source>
</evidence>
<comment type="function">
    <text evidence="14">Involved in mercury resistance. Probably transfers a mercuric ion from the periplasmic Hg(2+)-binding protein MerP to the cytoplasmic mercuric reductase MerA.</text>
</comment>
<keyword evidence="4" id="KW-0813">Transport</keyword>
<keyword evidence="12 15" id="KW-0472">Membrane</keyword>
<evidence type="ECO:0000256" key="9">
    <source>
        <dbReference type="ARBA" id="ARBA00022723"/>
    </source>
</evidence>
<keyword evidence="17" id="KW-1185">Reference proteome</keyword>
<evidence type="ECO:0000256" key="2">
    <source>
        <dbReference type="ARBA" id="ARBA00008224"/>
    </source>
</evidence>
<feature type="transmembrane region" description="Helical" evidence="15">
    <location>
        <begin position="7"/>
        <end position="31"/>
    </location>
</feature>
<dbReference type="GO" id="GO:0005886">
    <property type="term" value="C:plasma membrane"/>
    <property type="evidence" value="ECO:0007669"/>
    <property type="project" value="UniProtKB-SubCell"/>
</dbReference>
<name>A0A246JEX3_9BURK</name>
<dbReference type="OrthoDB" id="9813737at2"/>
<evidence type="ECO:0000256" key="4">
    <source>
        <dbReference type="ARBA" id="ARBA00022448"/>
    </source>
</evidence>
<evidence type="ECO:0000256" key="12">
    <source>
        <dbReference type="ARBA" id="ARBA00023136"/>
    </source>
</evidence>
<evidence type="ECO:0000256" key="10">
    <source>
        <dbReference type="ARBA" id="ARBA00022914"/>
    </source>
</evidence>
<keyword evidence="11 15" id="KW-1133">Transmembrane helix</keyword>
<keyword evidence="7" id="KW-0997">Cell inner membrane</keyword>
<gene>
    <name evidence="16" type="ORF">CDN99_08205</name>
</gene>
<organism evidence="16 17">
    <name type="scientific">Roseateles aquatilis</name>
    <dbReference type="NCBI Taxonomy" id="431061"/>
    <lineage>
        <taxon>Bacteria</taxon>
        <taxon>Pseudomonadati</taxon>
        <taxon>Pseudomonadota</taxon>
        <taxon>Betaproteobacteria</taxon>
        <taxon>Burkholderiales</taxon>
        <taxon>Sphaerotilaceae</taxon>
        <taxon>Roseateles</taxon>
    </lineage>
</organism>
<protein>
    <recommendedName>
        <fullName evidence="3">Mercuric transport protein MerT</fullName>
    </recommendedName>
    <alternativeName>
        <fullName evidence="13">Mercury ion transport protein</fullName>
    </alternativeName>
</protein>
<dbReference type="EMBL" id="NIOF01000003">
    <property type="protein sequence ID" value="OWQ91162.1"/>
    <property type="molecule type" value="Genomic_DNA"/>
</dbReference>
<evidence type="ECO:0000256" key="6">
    <source>
        <dbReference type="ARBA" id="ARBA00022475"/>
    </source>
</evidence>
<dbReference type="RefSeq" id="WP_088384464.1">
    <property type="nucleotide sequence ID" value="NZ_NIOF01000003.1"/>
</dbReference>
<dbReference type="InterPro" id="IPR003457">
    <property type="entry name" value="Transprt_MerT"/>
</dbReference>
<dbReference type="Pfam" id="PF02411">
    <property type="entry name" value="MerT"/>
    <property type="match status" value="1"/>
</dbReference>
<dbReference type="Gene3D" id="1.10.287.910">
    <property type="entry name" value="bacterial mercury transporter, merf"/>
    <property type="match status" value="1"/>
</dbReference>
<evidence type="ECO:0000256" key="13">
    <source>
        <dbReference type="ARBA" id="ARBA00030934"/>
    </source>
</evidence>
<keyword evidence="5" id="KW-0475">Mercuric resistance</keyword>
<keyword evidence="10" id="KW-0476">Mercury</keyword>
<evidence type="ECO:0000256" key="1">
    <source>
        <dbReference type="ARBA" id="ARBA00004429"/>
    </source>
</evidence>
<keyword evidence="8 15" id="KW-0812">Transmembrane</keyword>
<comment type="subcellular location">
    <subcellularLocation>
        <location evidence="1">Cell inner membrane</location>
        <topology evidence="1">Multi-pass membrane protein</topology>
    </subcellularLocation>
</comment>
<reference evidence="16 17" key="1">
    <citation type="journal article" date="2008" name="Int. J. Syst. Evol. Microbiol.">
        <title>Description of Roseateles aquatilis sp. nov. and Roseateles terrae sp. nov., in the class Betaproteobacteria, and emended description of the genus Roseateles.</title>
        <authorList>
            <person name="Gomila M."/>
            <person name="Bowien B."/>
            <person name="Falsen E."/>
            <person name="Moore E.R."/>
            <person name="Lalucat J."/>
        </authorList>
    </citation>
    <scope>NUCLEOTIDE SEQUENCE [LARGE SCALE GENOMIC DNA]</scope>
    <source>
        <strain evidence="16 17">CCUG 48205</strain>
    </source>
</reference>
<evidence type="ECO:0000256" key="11">
    <source>
        <dbReference type="ARBA" id="ARBA00022989"/>
    </source>
</evidence>
<keyword evidence="6" id="KW-1003">Cell membrane</keyword>
<dbReference type="GO" id="GO:0046872">
    <property type="term" value="F:metal ion binding"/>
    <property type="evidence" value="ECO:0007669"/>
    <property type="project" value="UniProtKB-KW"/>
</dbReference>